<feature type="compositionally biased region" description="Polar residues" evidence="1">
    <location>
        <begin position="78"/>
        <end position="88"/>
    </location>
</feature>
<dbReference type="EMBL" id="JAKLMC020000003">
    <property type="protein sequence ID" value="KAK5957053.1"/>
    <property type="molecule type" value="Genomic_DNA"/>
</dbReference>
<feature type="region of interest" description="Disordered" evidence="1">
    <location>
        <begin position="69"/>
        <end position="90"/>
    </location>
</feature>
<accession>A0AAN8ERB5</accession>
<dbReference type="AlphaFoldDB" id="A0AAN8ERB5"/>
<gene>
    <name evidence="2" type="ORF">OHC33_001422</name>
</gene>
<comment type="caution">
    <text evidence="2">The sequence shown here is derived from an EMBL/GenBank/DDBJ whole genome shotgun (WGS) entry which is preliminary data.</text>
</comment>
<evidence type="ECO:0000256" key="1">
    <source>
        <dbReference type="SAM" id="MobiDB-lite"/>
    </source>
</evidence>
<name>A0AAN8ERB5_9EURO</name>
<reference evidence="2 3" key="1">
    <citation type="submission" date="2022-12" db="EMBL/GenBank/DDBJ databases">
        <title>Genomic features and morphological characterization of a novel Knufia sp. strain isolated from spacecraft assembly facility.</title>
        <authorList>
            <person name="Teixeira M."/>
            <person name="Chander A.M."/>
            <person name="Stajich J.E."/>
            <person name="Venkateswaran K."/>
        </authorList>
    </citation>
    <scope>NUCLEOTIDE SEQUENCE [LARGE SCALE GENOMIC DNA]</scope>
    <source>
        <strain evidence="2 3">FJI-L2-BK-P2</strain>
    </source>
</reference>
<organism evidence="2 3">
    <name type="scientific">Knufia fluminis</name>
    <dbReference type="NCBI Taxonomy" id="191047"/>
    <lineage>
        <taxon>Eukaryota</taxon>
        <taxon>Fungi</taxon>
        <taxon>Dikarya</taxon>
        <taxon>Ascomycota</taxon>
        <taxon>Pezizomycotina</taxon>
        <taxon>Eurotiomycetes</taxon>
        <taxon>Chaetothyriomycetidae</taxon>
        <taxon>Chaetothyriales</taxon>
        <taxon>Trichomeriaceae</taxon>
        <taxon>Knufia</taxon>
    </lineage>
</organism>
<protein>
    <submittedName>
        <fullName evidence="2">Uncharacterized protein</fullName>
    </submittedName>
</protein>
<evidence type="ECO:0000313" key="2">
    <source>
        <dbReference type="EMBL" id="KAK5957053.1"/>
    </source>
</evidence>
<proteinExistence type="predicted"/>
<sequence>MEPNQKINDLRPPQDDVLQPVTLVLAGKSIHAETVPSTPLYQMNQNVTIFSIPRNGSSSSVIFERVEHDTSDDKLEVESTNTSTPSPEQRNHHLCYLVHPTTARYRPDLDNPAYYITSMSSEMLGNIHFEPTKSSFPGSKTSFKALLSAQKSATDKPLFDQAPQSLFTVKPKWKGGRYMWTDTNGTQVAFEDGSAKARKLVITLPMQRHMRDSLVALWVLRIWHDVAESRQAKREVLESMTAPTALSAYPDGKSWKRVRALGAVAVGGGGGA</sequence>
<keyword evidence="3" id="KW-1185">Reference proteome</keyword>
<dbReference type="Proteomes" id="UP001316803">
    <property type="component" value="Unassembled WGS sequence"/>
</dbReference>
<evidence type="ECO:0000313" key="3">
    <source>
        <dbReference type="Proteomes" id="UP001316803"/>
    </source>
</evidence>